<name>A0AAU6UYU5_UNCXX</name>
<accession>A0AAU6UYU5</accession>
<reference evidence="3" key="1">
    <citation type="submission" date="2022-03" db="EMBL/GenBank/DDBJ databases">
        <title>Sea Food Isolates.</title>
        <authorList>
            <person name="Li c."/>
        </authorList>
    </citation>
    <scope>NUCLEOTIDE SEQUENCE</scope>
    <source>
        <strain evidence="3">19NY03SH02</strain>
    </source>
</reference>
<dbReference type="EMBL" id="CP095354">
    <property type="protein sequence ID" value="XAG79191.1"/>
    <property type="molecule type" value="Genomic_DNA"/>
</dbReference>
<dbReference type="EMBL" id="CP095354">
    <property type="protein sequence ID" value="XAG79201.1"/>
    <property type="molecule type" value="Genomic_DNA"/>
</dbReference>
<proteinExistence type="predicted"/>
<evidence type="ECO:0000256" key="1">
    <source>
        <dbReference type="SAM" id="Phobius"/>
    </source>
</evidence>
<organism evidence="3">
    <name type="scientific">bacterium 19NY03SH02</name>
    <dbReference type="NCBI Taxonomy" id="2920631"/>
    <lineage>
        <taxon>Bacteria</taxon>
    </lineage>
</organism>
<dbReference type="AlphaFoldDB" id="A0AAU6UYU5"/>
<sequence length="116" mass="12470">MPVPALLGIPALVAGFGRIITGWIAYMAVVKAAKVSFFLFVMTSIYYGTTELFSQFEGWIAQVVVSAPPFAGGLMLFLPSNTGTCISVILGAEAACALFRVSGYILEKQWEAVREL</sequence>
<evidence type="ECO:0000313" key="2">
    <source>
        <dbReference type="EMBL" id="XAG79191.1"/>
    </source>
</evidence>
<keyword evidence="1" id="KW-1133">Transmembrane helix</keyword>
<feature type="transmembrane region" description="Helical" evidence="1">
    <location>
        <begin position="35"/>
        <end position="53"/>
    </location>
</feature>
<feature type="transmembrane region" description="Helical" evidence="1">
    <location>
        <begin position="6"/>
        <end position="28"/>
    </location>
</feature>
<keyword evidence="1" id="KW-0812">Transmembrane</keyword>
<evidence type="ECO:0000313" key="3">
    <source>
        <dbReference type="EMBL" id="XAG79201.1"/>
    </source>
</evidence>
<protein>
    <submittedName>
        <fullName evidence="3">Uncharacterized protein</fullName>
    </submittedName>
</protein>
<keyword evidence="1" id="KW-0472">Membrane</keyword>
<gene>
    <name evidence="2" type="ORF">MRN14_11830</name>
    <name evidence="3" type="ORF">MRN14_11880</name>
</gene>